<dbReference type="EMBL" id="JADWYK010000006">
    <property type="protein sequence ID" value="MBG8554349.1"/>
    <property type="molecule type" value="Genomic_DNA"/>
</dbReference>
<dbReference type="Pfam" id="PF13568">
    <property type="entry name" value="OMP_b-brl_2"/>
    <property type="match status" value="1"/>
</dbReference>
<proteinExistence type="predicted"/>
<feature type="domain" description="Outer membrane protein beta-barrel" evidence="2">
    <location>
        <begin position="20"/>
        <end position="184"/>
    </location>
</feature>
<accession>A0ABS0L2J5</accession>
<evidence type="ECO:0000313" key="3">
    <source>
        <dbReference type="EMBL" id="MBG8554349.1"/>
    </source>
</evidence>
<dbReference type="RefSeq" id="WP_196955366.1">
    <property type="nucleotide sequence ID" value="NZ_JADWYK010000006.1"/>
</dbReference>
<gene>
    <name evidence="3" type="ORF">I5L79_12375</name>
</gene>
<feature type="chain" id="PRO_5045322348" evidence="1">
    <location>
        <begin position="21"/>
        <end position="212"/>
    </location>
</feature>
<protein>
    <submittedName>
        <fullName evidence="3">PorT family protein</fullName>
    </submittedName>
</protein>
<evidence type="ECO:0000313" key="4">
    <source>
        <dbReference type="Proteomes" id="UP000601099"/>
    </source>
</evidence>
<dbReference type="Proteomes" id="UP000601099">
    <property type="component" value="Unassembled WGS sequence"/>
</dbReference>
<name>A0ABS0L2J5_9BACT</name>
<reference evidence="3 4" key="1">
    <citation type="submission" date="2020-11" db="EMBL/GenBank/DDBJ databases">
        <title>Hymenobacter sp.</title>
        <authorList>
            <person name="Kim M.K."/>
        </authorList>
    </citation>
    <scope>NUCLEOTIDE SEQUENCE [LARGE SCALE GENOMIC DNA]</scope>
    <source>
        <strain evidence="3 4">BT594</strain>
    </source>
</reference>
<feature type="signal peptide" evidence="1">
    <location>
        <begin position="1"/>
        <end position="20"/>
    </location>
</feature>
<sequence>MKKLFLPLFFGVASLASVQAQGVRLGLTAGMTAATVGGPRNANTPEPDGRLGARVGLTARLPLTASGRLALQTELAYAGLGFHLKAASGNYVAFRERLHYLQLPVLMQLRLSRLWLEAGPQVSYLLGHRWLDGPGGLLGSPNIYTDNTEKFHRWDFSAVVGAGYQLTDKLGVGLRYAHGLTPVYQPVSADGTPPGRLRNRSLSLNLSYQLGR</sequence>
<organism evidence="3 4">
    <name type="scientific">Hymenobacter guriensis</name>
    <dbReference type="NCBI Taxonomy" id="2793065"/>
    <lineage>
        <taxon>Bacteria</taxon>
        <taxon>Pseudomonadati</taxon>
        <taxon>Bacteroidota</taxon>
        <taxon>Cytophagia</taxon>
        <taxon>Cytophagales</taxon>
        <taxon>Hymenobacteraceae</taxon>
        <taxon>Hymenobacter</taxon>
    </lineage>
</organism>
<keyword evidence="1" id="KW-0732">Signal</keyword>
<evidence type="ECO:0000259" key="2">
    <source>
        <dbReference type="Pfam" id="PF13568"/>
    </source>
</evidence>
<comment type="caution">
    <text evidence="3">The sequence shown here is derived from an EMBL/GenBank/DDBJ whole genome shotgun (WGS) entry which is preliminary data.</text>
</comment>
<keyword evidence="4" id="KW-1185">Reference proteome</keyword>
<dbReference type="InterPro" id="IPR025665">
    <property type="entry name" value="Beta-barrel_OMP_2"/>
</dbReference>
<evidence type="ECO:0000256" key="1">
    <source>
        <dbReference type="SAM" id="SignalP"/>
    </source>
</evidence>